<dbReference type="Gene3D" id="1.50.10.10">
    <property type="match status" value="1"/>
</dbReference>
<evidence type="ECO:0000256" key="4">
    <source>
        <dbReference type="ARBA" id="ARBA00023295"/>
    </source>
</evidence>
<keyword evidence="7" id="KW-0732">Signal</keyword>
<comment type="caution">
    <text evidence="10">The sequence shown here is derived from an EMBL/GenBank/DDBJ whole genome shotgun (WGS) entry which is preliminary data.</text>
</comment>
<evidence type="ECO:0000256" key="5">
    <source>
        <dbReference type="ARBA" id="ARBA00023326"/>
    </source>
</evidence>
<dbReference type="SUPFAM" id="SSF81296">
    <property type="entry name" value="E set domains"/>
    <property type="match status" value="1"/>
</dbReference>
<feature type="signal peptide" evidence="7">
    <location>
        <begin position="1"/>
        <end position="26"/>
    </location>
</feature>
<dbReference type="InterPro" id="IPR012341">
    <property type="entry name" value="6hp_glycosidase-like_sf"/>
</dbReference>
<dbReference type="AlphaFoldDB" id="A0A6M0RT79"/>
<dbReference type="InterPro" id="IPR008928">
    <property type="entry name" value="6-hairpin_glycosidase_sf"/>
</dbReference>
<keyword evidence="5 6" id="KW-0624">Polysaccharide degradation</keyword>
<protein>
    <recommendedName>
        <fullName evidence="7">Endoglucanase</fullName>
        <ecNumber evidence="7">3.2.1.4</ecNumber>
    </recommendedName>
</protein>
<gene>
    <name evidence="10" type="ORF">DXZ20_26190</name>
</gene>
<dbReference type="Gene3D" id="2.60.40.10">
    <property type="entry name" value="Immunoglobulins"/>
    <property type="match status" value="1"/>
</dbReference>
<dbReference type="EMBL" id="QXHD01000004">
    <property type="protein sequence ID" value="NEZ59070.1"/>
    <property type="molecule type" value="Genomic_DNA"/>
</dbReference>
<proteinExistence type="inferred from homology"/>
<dbReference type="InterPro" id="IPR004197">
    <property type="entry name" value="Cellulase_Ig-like"/>
</dbReference>
<dbReference type="PANTHER" id="PTHR22298">
    <property type="entry name" value="ENDO-1,4-BETA-GLUCANASE"/>
    <property type="match status" value="1"/>
</dbReference>
<dbReference type="InterPro" id="IPR013783">
    <property type="entry name" value="Ig-like_fold"/>
</dbReference>
<reference evidence="10 11" key="1">
    <citation type="journal article" date="2020" name="Microb. Ecol.">
        <title>Ecogenomics of the Marine Benthic Filamentous Cyanobacterium Adonisia.</title>
        <authorList>
            <person name="Walter J.M."/>
            <person name="Coutinho F.H."/>
            <person name="Leomil L."/>
            <person name="Hargreaves P.I."/>
            <person name="Campeao M.E."/>
            <person name="Vieira V.V."/>
            <person name="Silva B.S."/>
            <person name="Fistarol G.O."/>
            <person name="Salomon P.S."/>
            <person name="Sawabe T."/>
            <person name="Mino S."/>
            <person name="Hosokawa M."/>
            <person name="Miyashita H."/>
            <person name="Maruyama F."/>
            <person name="van Verk M.C."/>
            <person name="Dutilh B.E."/>
            <person name="Thompson C.C."/>
            <person name="Thompson F.L."/>
        </authorList>
    </citation>
    <scope>NUCLEOTIDE SEQUENCE [LARGE SCALE GENOMIC DNA]</scope>
    <source>
        <strain evidence="10 11">CCMR0081</strain>
    </source>
</reference>
<keyword evidence="3 6" id="KW-0119">Carbohydrate metabolism</keyword>
<dbReference type="EC" id="3.2.1.4" evidence="7"/>
<keyword evidence="7" id="KW-0136">Cellulose degradation</keyword>
<feature type="domain" description="Glycoside hydrolase family 9" evidence="8">
    <location>
        <begin position="125"/>
        <end position="568"/>
    </location>
</feature>
<dbReference type="GO" id="GO:0030245">
    <property type="term" value="P:cellulose catabolic process"/>
    <property type="evidence" value="ECO:0007669"/>
    <property type="project" value="UniProtKB-KW"/>
</dbReference>
<feature type="chain" id="PRO_5027142428" description="Endoglucanase" evidence="7">
    <location>
        <begin position="27"/>
        <end position="577"/>
    </location>
</feature>
<keyword evidence="2 6" id="KW-0378">Hydrolase</keyword>
<evidence type="ECO:0000256" key="1">
    <source>
        <dbReference type="ARBA" id="ARBA00007072"/>
    </source>
</evidence>
<evidence type="ECO:0000256" key="3">
    <source>
        <dbReference type="ARBA" id="ARBA00023277"/>
    </source>
</evidence>
<dbReference type="GO" id="GO:0008810">
    <property type="term" value="F:cellulase activity"/>
    <property type="evidence" value="ECO:0007669"/>
    <property type="project" value="UniProtKB-EC"/>
</dbReference>
<evidence type="ECO:0000313" key="11">
    <source>
        <dbReference type="Proteomes" id="UP000481033"/>
    </source>
</evidence>
<dbReference type="InterPro" id="IPR033126">
    <property type="entry name" value="Glyco_hydro_9_Asp/Glu_AS"/>
</dbReference>
<evidence type="ECO:0000313" key="10">
    <source>
        <dbReference type="EMBL" id="NEZ59070.1"/>
    </source>
</evidence>
<dbReference type="RefSeq" id="WP_163702012.1">
    <property type="nucleotide sequence ID" value="NZ_QXHD01000004.1"/>
</dbReference>
<organism evidence="10 11">
    <name type="scientific">Adonisia turfae CCMR0081</name>
    <dbReference type="NCBI Taxonomy" id="2292702"/>
    <lineage>
        <taxon>Bacteria</taxon>
        <taxon>Bacillati</taxon>
        <taxon>Cyanobacteriota</taxon>
        <taxon>Adonisia</taxon>
        <taxon>Adonisia turfae</taxon>
    </lineage>
</organism>
<keyword evidence="11" id="KW-1185">Reference proteome</keyword>
<accession>A0A6M0RT79</accession>
<dbReference type="PROSITE" id="PS00698">
    <property type="entry name" value="GH9_3"/>
    <property type="match status" value="1"/>
</dbReference>
<dbReference type="InterPro" id="IPR014756">
    <property type="entry name" value="Ig_E-set"/>
</dbReference>
<evidence type="ECO:0000256" key="7">
    <source>
        <dbReference type="RuleBase" id="RU361166"/>
    </source>
</evidence>
<evidence type="ECO:0000256" key="6">
    <source>
        <dbReference type="PROSITE-ProRule" id="PRU10060"/>
    </source>
</evidence>
<feature type="domain" description="Cellulase Ig-like" evidence="9">
    <location>
        <begin position="36"/>
        <end position="114"/>
    </location>
</feature>
<sequence length="577" mass="64327">MKRTFRLLLSLAIAVFLATCIPQFKGHTQAPDSPVKVLLNQVGYYPQWLKVAFISSPLKGTPIQLINLDNQQVVELDPSEPVQSERLSGDVLQPVDFSHIQQPGKYIVRAGSAESAPFSISDNAYQTTLISLLRSYYLQRCGVILDDPITGLYHAPCHLHDHNLAHADTLHQVNDKINATGGWHDAGDYGKYVATTATTVARILSLYEQHPSLFWDGQLTIPESGNGIPDVLDEMKFGLDWMLRMQRSDGAVYRKLSGSEWPIGMAPDEDAQTRYIYGISTPETGKLAGAMAMAARVFESFDVNLADQYQASADLAWQYLEGQPTMQVDWYEGDDSGSGKYLASDIDREESLKTDLDDRFWAAVELYISTGNKKYQQYLETHLLEITYTLFEWKDLSPLALVDYRLQKRQPSSSELNAIIDQKLLTKADEILTRVENNGYRLANHRFIWGSNKLAAEEGITLAYAYQISQEQRYQYAALDQLHFLLGRNPFNQTFVTGVGANPVRHVNHLFARAKGLLIPGLVVGGPNSDAQDNIAPKGLGILSYLDDEKSYATNEYAIDYNASLIGLIGLLISGNA</sequence>
<dbReference type="InterPro" id="IPR001701">
    <property type="entry name" value="Glyco_hydro_9"/>
</dbReference>
<name>A0A6M0RT79_9CYAN</name>
<evidence type="ECO:0000259" key="9">
    <source>
        <dbReference type="Pfam" id="PF02927"/>
    </source>
</evidence>
<dbReference type="CDD" id="cd02850">
    <property type="entry name" value="E_set_Cellulase_N"/>
    <property type="match status" value="1"/>
</dbReference>
<comment type="catalytic activity">
    <reaction evidence="7">
        <text>Endohydrolysis of (1-&gt;4)-beta-D-glucosidic linkages in cellulose, lichenin and cereal beta-D-glucans.</text>
        <dbReference type="EC" id="3.2.1.4"/>
    </reaction>
</comment>
<evidence type="ECO:0000256" key="2">
    <source>
        <dbReference type="ARBA" id="ARBA00022801"/>
    </source>
</evidence>
<dbReference type="Pfam" id="PF02927">
    <property type="entry name" value="CelD_N"/>
    <property type="match status" value="1"/>
</dbReference>
<dbReference type="Proteomes" id="UP000481033">
    <property type="component" value="Unassembled WGS sequence"/>
</dbReference>
<comment type="similarity">
    <text evidence="1 6 7">Belongs to the glycosyl hydrolase 9 (cellulase E) family.</text>
</comment>
<keyword evidence="4 6" id="KW-0326">Glycosidase</keyword>
<dbReference type="SUPFAM" id="SSF48208">
    <property type="entry name" value="Six-hairpin glycosidases"/>
    <property type="match status" value="1"/>
</dbReference>
<dbReference type="Pfam" id="PF00759">
    <property type="entry name" value="Glyco_hydro_9"/>
    <property type="match status" value="1"/>
</dbReference>
<evidence type="ECO:0000259" key="8">
    <source>
        <dbReference type="Pfam" id="PF00759"/>
    </source>
</evidence>
<feature type="active site" evidence="6">
    <location>
        <position position="556"/>
    </location>
</feature>
<feature type="active site" evidence="6">
    <location>
        <position position="547"/>
    </location>
</feature>